<reference evidence="2 3" key="1">
    <citation type="submission" date="2015-10" db="EMBL/GenBank/DDBJ databases">
        <title>Full genome of DAOMC 229536 Phialocephala scopiformis, a fungal endophyte of spruce producing the potent anti-insectan compound rugulosin.</title>
        <authorList>
            <consortium name="DOE Joint Genome Institute"/>
            <person name="Walker A.K."/>
            <person name="Frasz S.L."/>
            <person name="Seifert K.A."/>
            <person name="Miller J.D."/>
            <person name="Mondo S.J."/>
            <person name="Labutti K."/>
            <person name="Lipzen A."/>
            <person name="Dockter R."/>
            <person name="Kennedy M."/>
            <person name="Grigoriev I.V."/>
            <person name="Spatafora J.W."/>
        </authorList>
    </citation>
    <scope>NUCLEOTIDE SEQUENCE [LARGE SCALE GENOMIC DNA]</scope>
    <source>
        <strain evidence="2 3">CBS 120377</strain>
    </source>
</reference>
<keyword evidence="1" id="KW-1133">Transmembrane helix</keyword>
<keyword evidence="1" id="KW-0472">Membrane</keyword>
<sequence length="167" mass="19854">MASESTFLQQPEPEREDYRASKHIRWSEVYSYVIPLPLMICVVLYPISNSIQENKEYKRFMDYWVLYPTAAITTIDMLWFYFRAIKRALRNDELEESLETEKTPLLPVSRNSKDFEERMKDSTGGSFKPYYFVLVMISIYMLCSMLLILRCIFLPIQEELNIALDTE</sequence>
<dbReference type="KEGG" id="psco:LY89DRAFT_730219"/>
<feature type="transmembrane region" description="Helical" evidence="1">
    <location>
        <begin position="130"/>
        <end position="153"/>
    </location>
</feature>
<dbReference type="InParanoid" id="A0A194XMG4"/>
<evidence type="ECO:0000256" key="1">
    <source>
        <dbReference type="SAM" id="Phobius"/>
    </source>
</evidence>
<dbReference type="AlphaFoldDB" id="A0A194XMG4"/>
<dbReference type="Proteomes" id="UP000070700">
    <property type="component" value="Unassembled WGS sequence"/>
</dbReference>
<protein>
    <submittedName>
        <fullName evidence="2">Uncharacterized protein</fullName>
    </submittedName>
</protein>
<name>A0A194XMG4_MOLSC</name>
<accession>A0A194XMG4</accession>
<feature type="transmembrane region" description="Helical" evidence="1">
    <location>
        <begin position="60"/>
        <end position="82"/>
    </location>
</feature>
<feature type="transmembrane region" description="Helical" evidence="1">
    <location>
        <begin position="29"/>
        <end position="48"/>
    </location>
</feature>
<dbReference type="GeneID" id="28829179"/>
<evidence type="ECO:0000313" key="2">
    <source>
        <dbReference type="EMBL" id="KUJ21440.1"/>
    </source>
</evidence>
<gene>
    <name evidence="2" type="ORF">LY89DRAFT_730219</name>
</gene>
<proteinExistence type="predicted"/>
<organism evidence="2 3">
    <name type="scientific">Mollisia scopiformis</name>
    <name type="common">Conifer needle endophyte fungus</name>
    <name type="synonym">Phialocephala scopiformis</name>
    <dbReference type="NCBI Taxonomy" id="149040"/>
    <lineage>
        <taxon>Eukaryota</taxon>
        <taxon>Fungi</taxon>
        <taxon>Dikarya</taxon>
        <taxon>Ascomycota</taxon>
        <taxon>Pezizomycotina</taxon>
        <taxon>Leotiomycetes</taxon>
        <taxon>Helotiales</taxon>
        <taxon>Mollisiaceae</taxon>
        <taxon>Mollisia</taxon>
    </lineage>
</organism>
<dbReference type="EMBL" id="KQ947408">
    <property type="protein sequence ID" value="KUJ21440.1"/>
    <property type="molecule type" value="Genomic_DNA"/>
</dbReference>
<keyword evidence="1" id="KW-0812">Transmembrane</keyword>
<dbReference type="RefSeq" id="XP_018075795.1">
    <property type="nucleotide sequence ID" value="XM_018219453.1"/>
</dbReference>
<keyword evidence="3" id="KW-1185">Reference proteome</keyword>
<evidence type="ECO:0000313" key="3">
    <source>
        <dbReference type="Proteomes" id="UP000070700"/>
    </source>
</evidence>